<feature type="domain" description="Helicase C-terminal" evidence="4">
    <location>
        <begin position="861"/>
        <end position="1023"/>
    </location>
</feature>
<dbReference type="OrthoDB" id="9760715at2"/>
<proteinExistence type="predicted"/>
<evidence type="ECO:0000256" key="2">
    <source>
        <dbReference type="SAM" id="MobiDB-lite"/>
    </source>
</evidence>
<gene>
    <name evidence="5" type="ORF">E4U91_04960</name>
</gene>
<comment type="caution">
    <text evidence="5">The sequence shown here is derived from an EMBL/GenBank/DDBJ whole genome shotgun (WGS) entry which is preliminary data.</text>
</comment>
<dbReference type="AlphaFoldDB" id="A0A4U5WR99"/>
<dbReference type="Pfam" id="PF12419">
    <property type="entry name" value="DUF3670"/>
    <property type="match status" value="1"/>
</dbReference>
<dbReference type="PROSITE" id="PS51192">
    <property type="entry name" value="HELICASE_ATP_BIND_1"/>
    <property type="match status" value="1"/>
</dbReference>
<evidence type="ECO:0000256" key="1">
    <source>
        <dbReference type="ARBA" id="ARBA00022801"/>
    </source>
</evidence>
<evidence type="ECO:0000259" key="3">
    <source>
        <dbReference type="PROSITE" id="PS51192"/>
    </source>
</evidence>
<feature type="compositionally biased region" description="Low complexity" evidence="2">
    <location>
        <begin position="161"/>
        <end position="173"/>
    </location>
</feature>
<keyword evidence="5" id="KW-0347">Helicase</keyword>
<accession>A0A4U5WR99</accession>
<reference evidence="5 6" key="1">
    <citation type="submission" date="2019-04" db="EMBL/GenBank/DDBJ databases">
        <title>Streptomyces lasaliensis sp. nov., an Actinomycete isolated from soil which produces the polyether antibiotic lasalocid.</title>
        <authorList>
            <person name="Erwin G."/>
            <person name="Haber C."/>
        </authorList>
    </citation>
    <scope>NUCLEOTIDE SEQUENCE [LARGE SCALE GENOMIC DNA]</scope>
    <source>
        <strain evidence="5 6">X-537</strain>
    </source>
</reference>
<dbReference type="GO" id="GO:0005524">
    <property type="term" value="F:ATP binding"/>
    <property type="evidence" value="ECO:0007669"/>
    <property type="project" value="InterPro"/>
</dbReference>
<dbReference type="InterPro" id="IPR014001">
    <property type="entry name" value="Helicase_ATP-bd"/>
</dbReference>
<feature type="region of interest" description="Disordered" evidence="2">
    <location>
        <begin position="142"/>
        <end position="174"/>
    </location>
</feature>
<dbReference type="CDD" id="cd18793">
    <property type="entry name" value="SF2_C_SNF"/>
    <property type="match status" value="1"/>
</dbReference>
<dbReference type="PROSITE" id="PS51194">
    <property type="entry name" value="HELICASE_CTER"/>
    <property type="match status" value="1"/>
</dbReference>
<dbReference type="InterPro" id="IPR049730">
    <property type="entry name" value="SNF2/RAD54-like_C"/>
</dbReference>
<keyword evidence="1" id="KW-0378">Hydrolase</keyword>
<dbReference type="Pfam" id="PF00176">
    <property type="entry name" value="SNF2-rel_dom"/>
    <property type="match status" value="1"/>
</dbReference>
<feature type="compositionally biased region" description="Gly residues" evidence="2">
    <location>
        <begin position="151"/>
        <end position="160"/>
    </location>
</feature>
<evidence type="ECO:0000313" key="6">
    <source>
        <dbReference type="Proteomes" id="UP000305929"/>
    </source>
</evidence>
<dbReference type="Pfam" id="PF00271">
    <property type="entry name" value="Helicase_C"/>
    <property type="match status" value="1"/>
</dbReference>
<dbReference type="SUPFAM" id="SSF52540">
    <property type="entry name" value="P-loop containing nucleoside triphosphate hydrolases"/>
    <property type="match status" value="2"/>
</dbReference>
<dbReference type="SMART" id="SM00490">
    <property type="entry name" value="HELICc"/>
    <property type="match status" value="1"/>
</dbReference>
<dbReference type="PANTHER" id="PTHR10799">
    <property type="entry name" value="SNF2/RAD54 HELICASE FAMILY"/>
    <property type="match status" value="1"/>
</dbReference>
<sequence>MARACAVFLPGDPARSGTIAFWSPDGAVGDDRTRAAADPAVAELTVVRPTADGVGTVTVPAVLLPVRTALPLLVRARGASDAHPATAFWGAATLLALHFVARGLVLPGLSESDHDAWRIGPLGPDDTELIRHLAAAMPPEAHAVPVDEGQTDGGRTGGGQTADAPADDGMAAPGPAPLQLPAPETLLRAFLDAVADALPRSPAAHLVTDGPAYAALAPQHLPEQRAWAADVAAGHDAGVRISLRVEAQGLDACAARAEAADPEAGAGAGTAPTLRAVLQVHSVSDPALVADAADVWAAADGAANGGFGPRVRMDVLLALRRAARAWPALLPLLSAAVPDAVDLLDDEVADLLGDGTRALAAAGVEVHWPRDLVRTLSTGATVGSPQDAPPMPSATGTDAEIRSAGAGAGVGTGTGHRGVSLSADALLTFTWRFALGDQPLTREELERLAEANRPIVRLHDQWVLVDPQEVRRARARQDRKVTPIDALGAALSGTVEVDGRQVDVEAAGWPAAVRERLLGREEAEPVPQPPGLAAVLRDYQRRGLDWLARTTEWGLGCCLADDMGLGKTVTLIALHLHRRAAPESAGPTLVVCPTSLMGNWQREIERFAPGTRVRRFHGPRRALGTPGDTSAGTSTDTPTGTPAHAHAHAGGDAPADGEFVLTTYGTLRLDAARLAEVRWGLVVADEAQHVKNPYSATARALRTLPARARVALTGTPVENNLSDLWAILDWTTPGLLGRLGTFRRRYARAVEGGADPAAAERLARLVGPFLLRRRKSDPGIAPELPPKTETDHPVALTAEQAGLYEAVVRETLAAIAAADDMARRGLVVKLLTALKQICNHPAQYLGEERPTIAGRSGKLELLDELLDTLLAEGASALVFTQYVRMGRLVERHLATRGVATQFLHGGTPVAEREAMVRRFQDGEVPVFLLSLKAAGTGLNLTRAEHVVHYDRWWNPAVEAQATDRAYRIGQTRPVQVHRLVAEGTVEDRIADLLARKRRLADAVLGSGESAFTELTDTELADLVALRGDER</sequence>
<feature type="compositionally biased region" description="Low complexity" evidence="2">
    <location>
        <begin position="635"/>
        <end position="652"/>
    </location>
</feature>
<dbReference type="SMART" id="SM00487">
    <property type="entry name" value="DEXDc"/>
    <property type="match status" value="1"/>
</dbReference>
<keyword evidence="5" id="KW-0067">ATP-binding</keyword>
<evidence type="ECO:0000259" key="4">
    <source>
        <dbReference type="PROSITE" id="PS51194"/>
    </source>
</evidence>
<evidence type="ECO:0000313" key="5">
    <source>
        <dbReference type="EMBL" id="TKT04857.1"/>
    </source>
</evidence>
<dbReference type="InterPro" id="IPR027417">
    <property type="entry name" value="P-loop_NTPase"/>
</dbReference>
<dbReference type="GO" id="GO:0016787">
    <property type="term" value="F:hydrolase activity"/>
    <property type="evidence" value="ECO:0007669"/>
    <property type="project" value="UniProtKB-KW"/>
</dbReference>
<organism evidence="5 6">
    <name type="scientific">Streptomyces lasalocidi</name>
    <name type="common">Streptomyces lasaliensis</name>
    <dbReference type="NCBI Taxonomy" id="324833"/>
    <lineage>
        <taxon>Bacteria</taxon>
        <taxon>Bacillati</taxon>
        <taxon>Actinomycetota</taxon>
        <taxon>Actinomycetes</taxon>
        <taxon>Kitasatosporales</taxon>
        <taxon>Streptomycetaceae</taxon>
        <taxon>Streptomyces</taxon>
    </lineage>
</organism>
<dbReference type="InterPro" id="IPR022138">
    <property type="entry name" value="DUF3670"/>
</dbReference>
<dbReference type="GO" id="GO:0004386">
    <property type="term" value="F:helicase activity"/>
    <property type="evidence" value="ECO:0007669"/>
    <property type="project" value="UniProtKB-KW"/>
</dbReference>
<dbReference type="FunFam" id="3.40.50.300:FF:000533">
    <property type="entry name" value="Helicase, Snf2 family"/>
    <property type="match status" value="1"/>
</dbReference>
<feature type="domain" description="Helicase ATP-binding" evidence="3">
    <location>
        <begin position="548"/>
        <end position="734"/>
    </location>
</feature>
<dbReference type="EMBL" id="SZNQ01000001">
    <property type="protein sequence ID" value="TKT04857.1"/>
    <property type="molecule type" value="Genomic_DNA"/>
</dbReference>
<dbReference type="Gene3D" id="3.40.50.10810">
    <property type="entry name" value="Tandem AAA-ATPase domain"/>
    <property type="match status" value="1"/>
</dbReference>
<keyword evidence="5" id="KW-0547">Nucleotide-binding</keyword>
<dbReference type="InterPro" id="IPR000330">
    <property type="entry name" value="SNF2_N"/>
</dbReference>
<protein>
    <submittedName>
        <fullName evidence="5">DEAD/DEAH box helicase</fullName>
    </submittedName>
</protein>
<keyword evidence="6" id="KW-1185">Reference proteome</keyword>
<dbReference type="Proteomes" id="UP000305929">
    <property type="component" value="Unassembled WGS sequence"/>
</dbReference>
<dbReference type="InterPro" id="IPR038718">
    <property type="entry name" value="SNF2-like_sf"/>
</dbReference>
<dbReference type="Gene3D" id="3.40.50.300">
    <property type="entry name" value="P-loop containing nucleotide triphosphate hydrolases"/>
    <property type="match status" value="1"/>
</dbReference>
<dbReference type="FunFam" id="3.40.50.10810:FF:000031">
    <property type="entry name" value="Helicase, SNF2/RAD54 family"/>
    <property type="match status" value="1"/>
</dbReference>
<name>A0A4U5WR99_STRLS</name>
<dbReference type="InterPro" id="IPR001650">
    <property type="entry name" value="Helicase_C-like"/>
</dbReference>
<dbReference type="RefSeq" id="WP_137310668.1">
    <property type="nucleotide sequence ID" value="NZ_SZNQ01000001.1"/>
</dbReference>
<feature type="region of interest" description="Disordered" evidence="2">
    <location>
        <begin position="615"/>
        <end position="652"/>
    </location>
</feature>